<protein>
    <recommendedName>
        <fullName evidence="2">DUF6533 domain-containing protein</fullName>
    </recommendedName>
</protein>
<dbReference type="AlphaFoldDB" id="A0A8H6YD55"/>
<name>A0A8H6YD55_9AGAR</name>
<reference evidence="3" key="1">
    <citation type="submission" date="2020-05" db="EMBL/GenBank/DDBJ databases">
        <title>Mycena genomes resolve the evolution of fungal bioluminescence.</title>
        <authorList>
            <person name="Tsai I.J."/>
        </authorList>
    </citation>
    <scope>NUCLEOTIDE SEQUENCE</scope>
    <source>
        <strain evidence="3">CCC161011</strain>
    </source>
</reference>
<evidence type="ECO:0000313" key="3">
    <source>
        <dbReference type="EMBL" id="KAF7356166.1"/>
    </source>
</evidence>
<organism evidence="3 4">
    <name type="scientific">Mycena venus</name>
    <dbReference type="NCBI Taxonomy" id="2733690"/>
    <lineage>
        <taxon>Eukaryota</taxon>
        <taxon>Fungi</taxon>
        <taxon>Dikarya</taxon>
        <taxon>Basidiomycota</taxon>
        <taxon>Agaricomycotina</taxon>
        <taxon>Agaricomycetes</taxon>
        <taxon>Agaricomycetidae</taxon>
        <taxon>Agaricales</taxon>
        <taxon>Marasmiineae</taxon>
        <taxon>Mycenaceae</taxon>
        <taxon>Mycena</taxon>
    </lineage>
</organism>
<accession>A0A8H6YD55</accession>
<dbReference type="OrthoDB" id="3038503at2759"/>
<gene>
    <name evidence="3" type="ORF">MVEN_00947300</name>
</gene>
<evidence type="ECO:0000313" key="4">
    <source>
        <dbReference type="Proteomes" id="UP000620124"/>
    </source>
</evidence>
<feature type="transmembrane region" description="Helical" evidence="1">
    <location>
        <begin position="216"/>
        <end position="239"/>
    </location>
</feature>
<dbReference type="Proteomes" id="UP000620124">
    <property type="component" value="Unassembled WGS sequence"/>
</dbReference>
<keyword evidence="4" id="KW-1185">Reference proteome</keyword>
<feature type="transmembrane region" description="Helical" evidence="1">
    <location>
        <begin position="260"/>
        <end position="279"/>
    </location>
</feature>
<evidence type="ECO:0000259" key="2">
    <source>
        <dbReference type="Pfam" id="PF20151"/>
    </source>
</evidence>
<keyword evidence="1" id="KW-0812">Transmembrane</keyword>
<proteinExistence type="predicted"/>
<keyword evidence="1" id="KW-1133">Transmembrane helix</keyword>
<feature type="transmembrane region" description="Helical" evidence="1">
    <location>
        <begin position="285"/>
        <end position="306"/>
    </location>
</feature>
<evidence type="ECO:0000256" key="1">
    <source>
        <dbReference type="SAM" id="Phobius"/>
    </source>
</evidence>
<dbReference type="EMBL" id="JACAZI010000007">
    <property type="protein sequence ID" value="KAF7356166.1"/>
    <property type="molecule type" value="Genomic_DNA"/>
</dbReference>
<feature type="domain" description="DUF6533" evidence="2">
    <location>
        <begin position="21"/>
        <end position="58"/>
    </location>
</feature>
<keyword evidence="1" id="KW-0472">Membrane</keyword>
<dbReference type="InterPro" id="IPR045340">
    <property type="entry name" value="DUF6533"/>
</dbReference>
<comment type="caution">
    <text evidence="3">The sequence shown here is derived from an EMBL/GenBank/DDBJ whole genome shotgun (WGS) entry which is preliminary data.</text>
</comment>
<dbReference type="Pfam" id="PF20151">
    <property type="entry name" value="DUF6533"/>
    <property type="match status" value="1"/>
</dbReference>
<sequence>MSGEYEFDFEVAVGDARLANYFAASAFTILFVDFLSTIDEEINFVWKKPWSFPSGLYLWVWQPAVLQHTGLIITQNRYMTLFTIILSMPFMFREVKSNHRHGSRNYPNYRKLTRSGQLQNLYNYARASIDVALWDLRSSADFEGLDIIRKDPSDGLYSIPHARLIVILLIPETHLHGKLPRILPPLHFNSREDFIRVGHMLPGCYFTTRVITGMQFAFYAIPPLLVTFTMFILTIHKCLVTLRQDKLADLPIINLFLRDAVVWFIVVSFLYGSEMIIWATARSTLTQVLVIPSLALFSLISSRILLETRSLSSSYSNIDDEEEYQQLLPPVGSRVGWRTFK</sequence>